<name>A0ABR0A0J5_9CRUS</name>
<protein>
    <submittedName>
        <fullName evidence="1">Uncharacterized protein</fullName>
    </submittedName>
</protein>
<keyword evidence="2" id="KW-1185">Reference proteome</keyword>
<comment type="caution">
    <text evidence="1">The sequence shown here is derived from an EMBL/GenBank/DDBJ whole genome shotgun (WGS) entry which is preliminary data.</text>
</comment>
<gene>
    <name evidence="1" type="ORF">OUZ56_000702</name>
</gene>
<dbReference type="Proteomes" id="UP001234178">
    <property type="component" value="Unassembled WGS sequence"/>
</dbReference>
<evidence type="ECO:0000313" key="2">
    <source>
        <dbReference type="Proteomes" id="UP001234178"/>
    </source>
</evidence>
<accession>A0ABR0A0J5</accession>
<reference evidence="1 2" key="1">
    <citation type="journal article" date="2023" name="Nucleic Acids Res.">
        <title>The hologenome of Daphnia magna reveals possible DNA methylation and microbiome-mediated evolution of the host genome.</title>
        <authorList>
            <person name="Chaturvedi A."/>
            <person name="Li X."/>
            <person name="Dhandapani V."/>
            <person name="Marshall H."/>
            <person name="Kissane S."/>
            <person name="Cuenca-Cambronero M."/>
            <person name="Asole G."/>
            <person name="Calvet F."/>
            <person name="Ruiz-Romero M."/>
            <person name="Marangio P."/>
            <person name="Guigo R."/>
            <person name="Rago D."/>
            <person name="Mirbahai L."/>
            <person name="Eastwood N."/>
            <person name="Colbourne J.K."/>
            <person name="Zhou J."/>
            <person name="Mallon E."/>
            <person name="Orsini L."/>
        </authorList>
    </citation>
    <scope>NUCLEOTIDE SEQUENCE [LARGE SCALE GENOMIC DNA]</scope>
    <source>
        <strain evidence="1">LRV0_1</strain>
    </source>
</reference>
<evidence type="ECO:0000313" key="1">
    <source>
        <dbReference type="EMBL" id="KAK4018657.1"/>
    </source>
</evidence>
<dbReference type="EMBL" id="JAOYFB010000036">
    <property type="protein sequence ID" value="KAK4018657.1"/>
    <property type="molecule type" value="Genomic_DNA"/>
</dbReference>
<proteinExistence type="predicted"/>
<sequence length="80" mass="8750">MSSAFPPPTAATGLSALAIISSRFVRLAPEFSSVMLTSYRSSKSFLPYNKSKRPLGNETGQARPLKVELRNDIKIIPPNE</sequence>
<organism evidence="1 2">
    <name type="scientific">Daphnia magna</name>
    <dbReference type="NCBI Taxonomy" id="35525"/>
    <lineage>
        <taxon>Eukaryota</taxon>
        <taxon>Metazoa</taxon>
        <taxon>Ecdysozoa</taxon>
        <taxon>Arthropoda</taxon>
        <taxon>Crustacea</taxon>
        <taxon>Branchiopoda</taxon>
        <taxon>Diplostraca</taxon>
        <taxon>Cladocera</taxon>
        <taxon>Anomopoda</taxon>
        <taxon>Daphniidae</taxon>
        <taxon>Daphnia</taxon>
    </lineage>
</organism>